<comment type="caution">
    <text evidence="1">The sequence shown here is derived from an EMBL/GenBank/DDBJ whole genome shotgun (WGS) entry which is preliminary data.</text>
</comment>
<keyword evidence="2" id="KW-1185">Reference proteome</keyword>
<sequence length="554" mass="61637">MRTCNDEETGPSTDSGVPREHNESEDNSPDGQSETTGHNSGLRTLNPLNGNRESPKANDVCLAFKPISARRLGKRPSGLQQPSPAPDENDEAEEACNRNVLTVWTSSDFEPPDTTLDDNHMTLEEVAKPWENFRRYFPYSLFEEFAGCTNIYGPRTSGTNLETTSEEIKTFFGMMMIMGTPKFPRIRMYWQPATQIPSVSEAMGVNRFFKIRSALHVTETSSPRAPTDKFRKVRPQLDTVRQRCLELAPSENNSIDEQIIPFTGRVSAKQFLRNKPNLEGVDKKDFLLSLYPLSSRTKKWTVRVIPHLDSFALGNSWQEYLQGARKNHIQPRKVLDKLGFQNNAGLALILTSPAPKNVDPNDPPRKAQNAEPRPVKAGQQHPGQKTAAGVIGLLRGANLDKARKGTKEAHFGKTKYVPTGPSVTIEVNKQKFETLMRHYGIQSKPVETGVATLPRIIAVHPGMALDILKVVEMGPVRHATMTVLHQVSLVINKNYSSWDVAKQKSSLDGFARAALDSNFVTQKQRVARLVEEGWLIKTGDQTVGLSDCPTTAIS</sequence>
<proteinExistence type="predicted"/>
<gene>
    <name evidence="1" type="ORF">HPB47_014363</name>
</gene>
<protein>
    <submittedName>
        <fullName evidence="1">Uncharacterized protein</fullName>
    </submittedName>
</protein>
<name>A0AC60QY26_IXOPE</name>
<dbReference type="EMBL" id="JABSTQ010002709">
    <property type="protein sequence ID" value="KAG0443944.1"/>
    <property type="molecule type" value="Genomic_DNA"/>
</dbReference>
<organism evidence="1 2">
    <name type="scientific">Ixodes persulcatus</name>
    <name type="common">Taiga tick</name>
    <dbReference type="NCBI Taxonomy" id="34615"/>
    <lineage>
        <taxon>Eukaryota</taxon>
        <taxon>Metazoa</taxon>
        <taxon>Ecdysozoa</taxon>
        <taxon>Arthropoda</taxon>
        <taxon>Chelicerata</taxon>
        <taxon>Arachnida</taxon>
        <taxon>Acari</taxon>
        <taxon>Parasitiformes</taxon>
        <taxon>Ixodida</taxon>
        <taxon>Ixodoidea</taxon>
        <taxon>Ixodidae</taxon>
        <taxon>Ixodinae</taxon>
        <taxon>Ixodes</taxon>
    </lineage>
</organism>
<dbReference type="Proteomes" id="UP000805193">
    <property type="component" value="Unassembled WGS sequence"/>
</dbReference>
<evidence type="ECO:0000313" key="1">
    <source>
        <dbReference type="EMBL" id="KAG0443944.1"/>
    </source>
</evidence>
<accession>A0AC60QY26</accession>
<evidence type="ECO:0000313" key="2">
    <source>
        <dbReference type="Proteomes" id="UP000805193"/>
    </source>
</evidence>
<reference evidence="1 2" key="1">
    <citation type="journal article" date="2020" name="Cell">
        <title>Large-Scale Comparative Analyses of Tick Genomes Elucidate Their Genetic Diversity and Vector Capacities.</title>
        <authorList>
            <consortium name="Tick Genome and Microbiome Consortium (TIGMIC)"/>
            <person name="Jia N."/>
            <person name="Wang J."/>
            <person name="Shi W."/>
            <person name="Du L."/>
            <person name="Sun Y."/>
            <person name="Zhan W."/>
            <person name="Jiang J.F."/>
            <person name="Wang Q."/>
            <person name="Zhang B."/>
            <person name="Ji P."/>
            <person name="Bell-Sakyi L."/>
            <person name="Cui X.M."/>
            <person name="Yuan T.T."/>
            <person name="Jiang B.G."/>
            <person name="Yang W.F."/>
            <person name="Lam T.T."/>
            <person name="Chang Q.C."/>
            <person name="Ding S.J."/>
            <person name="Wang X.J."/>
            <person name="Zhu J.G."/>
            <person name="Ruan X.D."/>
            <person name="Zhao L."/>
            <person name="Wei J.T."/>
            <person name="Ye R.Z."/>
            <person name="Que T.C."/>
            <person name="Du C.H."/>
            <person name="Zhou Y.H."/>
            <person name="Cheng J.X."/>
            <person name="Dai P.F."/>
            <person name="Guo W.B."/>
            <person name="Han X.H."/>
            <person name="Huang E.J."/>
            <person name="Li L.F."/>
            <person name="Wei W."/>
            <person name="Gao Y.C."/>
            <person name="Liu J.Z."/>
            <person name="Shao H.Z."/>
            <person name="Wang X."/>
            <person name="Wang C.C."/>
            <person name="Yang T.C."/>
            <person name="Huo Q.B."/>
            <person name="Li W."/>
            <person name="Chen H.Y."/>
            <person name="Chen S.E."/>
            <person name="Zhou L.G."/>
            <person name="Ni X.B."/>
            <person name="Tian J.H."/>
            <person name="Sheng Y."/>
            <person name="Liu T."/>
            <person name="Pan Y.S."/>
            <person name="Xia L.Y."/>
            <person name="Li J."/>
            <person name="Zhao F."/>
            <person name="Cao W.C."/>
        </authorList>
    </citation>
    <scope>NUCLEOTIDE SEQUENCE [LARGE SCALE GENOMIC DNA]</scope>
    <source>
        <strain evidence="1">Iper-2018</strain>
    </source>
</reference>